<evidence type="ECO:0000256" key="1">
    <source>
        <dbReference type="SAM" id="SignalP"/>
    </source>
</evidence>
<organism evidence="2 3">
    <name type="scientific">Streptomyces chumphonensis</name>
    <dbReference type="NCBI Taxonomy" id="1214925"/>
    <lineage>
        <taxon>Bacteria</taxon>
        <taxon>Bacillati</taxon>
        <taxon>Actinomycetota</taxon>
        <taxon>Actinomycetes</taxon>
        <taxon>Kitasatosporales</taxon>
        <taxon>Streptomycetaceae</taxon>
        <taxon>Streptomyces</taxon>
    </lineage>
</organism>
<name>A0A927EZL6_9ACTN</name>
<dbReference type="RefSeq" id="WP_191209688.1">
    <property type="nucleotide sequence ID" value="NZ_BAABKL010000026.1"/>
</dbReference>
<accession>A0A927EZL6</accession>
<proteinExistence type="predicted"/>
<evidence type="ECO:0000313" key="2">
    <source>
        <dbReference type="EMBL" id="MBD3932393.1"/>
    </source>
</evidence>
<dbReference type="EMBL" id="JACXYU010000005">
    <property type="protein sequence ID" value="MBD3932393.1"/>
    <property type="molecule type" value="Genomic_DNA"/>
</dbReference>
<gene>
    <name evidence="2" type="ORF">IF129_12620</name>
</gene>
<dbReference type="Proteomes" id="UP000632289">
    <property type="component" value="Unassembled WGS sequence"/>
</dbReference>
<feature type="chain" id="PRO_5038513374" description="Secreted protein" evidence="1">
    <location>
        <begin position="28"/>
        <end position="192"/>
    </location>
</feature>
<reference evidence="2" key="1">
    <citation type="submission" date="2020-09" db="EMBL/GenBank/DDBJ databases">
        <title>Secondary metabolite and genome analysis of marine Streptomyces chumphonensis KK1-2T.</title>
        <authorList>
            <person name="Phongsopitanun W."/>
            <person name="Kanchanasin P."/>
            <person name="Pittayakhajonwut P."/>
            <person name="Suwanborirux K."/>
            <person name="Tanasupawat S."/>
        </authorList>
    </citation>
    <scope>NUCLEOTIDE SEQUENCE</scope>
    <source>
        <strain evidence="2">KK1-2</strain>
    </source>
</reference>
<sequence length="192" mass="19445">MRKNVTGRRLGFAVAALALAATGLTGAAGTAAADTTVRTVMGPEMKAGETSYAQCPEGTQLIGGGYAANGAFANNGDLLDTVDVSAPSAYRQGAWAAQIHTGTIRAYALCDSASAPTKAVAGPSVDSSQTSYAQCPENTSLISGGFVMSPSYSYGGAAYDMIEVNAPSQYRQNAWAAKAASGYAAAYALCRS</sequence>
<keyword evidence="3" id="KW-1185">Reference proteome</keyword>
<keyword evidence="1" id="KW-0732">Signal</keyword>
<dbReference type="AlphaFoldDB" id="A0A927EZL6"/>
<protein>
    <recommendedName>
        <fullName evidence="4">Secreted protein</fullName>
    </recommendedName>
</protein>
<feature type="signal peptide" evidence="1">
    <location>
        <begin position="1"/>
        <end position="27"/>
    </location>
</feature>
<comment type="caution">
    <text evidence="2">The sequence shown here is derived from an EMBL/GenBank/DDBJ whole genome shotgun (WGS) entry which is preliminary data.</text>
</comment>
<evidence type="ECO:0000313" key="3">
    <source>
        <dbReference type="Proteomes" id="UP000632289"/>
    </source>
</evidence>
<evidence type="ECO:0008006" key="4">
    <source>
        <dbReference type="Google" id="ProtNLM"/>
    </source>
</evidence>